<feature type="region of interest" description="Disordered" evidence="1">
    <location>
        <begin position="564"/>
        <end position="599"/>
    </location>
</feature>
<dbReference type="HOGENOM" id="CLU_280093_0_0_1"/>
<feature type="compositionally biased region" description="Low complexity" evidence="1">
    <location>
        <begin position="346"/>
        <end position="358"/>
    </location>
</feature>
<evidence type="ECO:0000313" key="3">
    <source>
        <dbReference type="EnsemblMetazoa" id="ADAC007046-PA"/>
    </source>
</evidence>
<dbReference type="FunCoup" id="W5JA07">
    <property type="interactions" value="100"/>
</dbReference>
<feature type="compositionally biased region" description="Gly residues" evidence="1">
    <location>
        <begin position="785"/>
        <end position="800"/>
    </location>
</feature>
<feature type="region of interest" description="Disordered" evidence="1">
    <location>
        <begin position="319"/>
        <end position="358"/>
    </location>
</feature>
<evidence type="ECO:0000313" key="2">
    <source>
        <dbReference type="EMBL" id="ETN61292.1"/>
    </source>
</evidence>
<dbReference type="PANTHER" id="PTHR46007">
    <property type="entry name" value="MEDIATOR OF RNA POLYMERASE II TRANSCRIPTION SUBUNIT 12"/>
    <property type="match status" value="1"/>
</dbReference>
<feature type="region of interest" description="Disordered" evidence="1">
    <location>
        <begin position="1003"/>
        <end position="1085"/>
    </location>
</feature>
<organism evidence="2">
    <name type="scientific">Anopheles darlingi</name>
    <name type="common">Mosquito</name>
    <dbReference type="NCBI Taxonomy" id="43151"/>
    <lineage>
        <taxon>Eukaryota</taxon>
        <taxon>Metazoa</taxon>
        <taxon>Ecdysozoa</taxon>
        <taxon>Arthropoda</taxon>
        <taxon>Hexapoda</taxon>
        <taxon>Insecta</taxon>
        <taxon>Pterygota</taxon>
        <taxon>Neoptera</taxon>
        <taxon>Endopterygota</taxon>
        <taxon>Diptera</taxon>
        <taxon>Nematocera</taxon>
        <taxon>Culicoidea</taxon>
        <taxon>Culicidae</taxon>
        <taxon>Anophelinae</taxon>
        <taxon>Anopheles</taxon>
    </lineage>
</organism>
<sequence>MHVLLLVNLQHKTWHQLPLELTGALGQTALQSMTDALKMTDMQQRASIEFERQRHLANWLIESSPHMPNPTAAQQKQLQQHQQQLQQQQQVQLQQQLAAAAAAASAAAAAAAAAAANGGNAAGKKQFAGGKFKPNPMFLLAKIGQNLGAPVAGPCPGIGTTTDGSLAAASTFNSQTNLPLQILQPGGGGRDGGKPKLRRFNSHDTSANMFSVAEFENARMARRNELENAALLRQRQRYKLNSLNSSGGGGGGGGDCSTGESKGSKLSTESLTEPLVADQFLDRFSLPRVIRLTYTSSSITTATSGTGSEVSVPLAGNYDRSAESSSTAERAGSGGLSKAKSKKATKAAASNSSGTTTTTTTTTAGGDLFLLYRYMKSYKSYHVFNTKAATSRKKGYKIPQDYPASSPIPARPIVPTRECCYFSFINDKGAATATIYTTIVQLVRDQVYKFLSLENLAAYTESHDNFSHKAHYVKATAKAGQVYRLLAVFQDGDHKAASSHKDGAGSASDRHVSGREKERGKYAQLLDDNRQIYYVSLSAKGKFYEIEQHSAPVLQKPALTIGGGGNFQQQQQQQGSLTGGSASSSINMHRKQTAPAPARHLSRDCVHRIGFIMQSDVSLPVNLRLISPQTGPHSTVPEYVTIAKISEENFIVACPLDEQQLTSTLTLTKLHLAPQMKFTKCTMGFESEQHMLLNPNVQTVLKFCQFNCDNFLRIVDHDTNAIELQQMVAALTSTSTPATGSTVNVSPSTTLTTTTTTTGPSSLVSNASGHHREPKSEMLKVFGRLFGGGGGGNSGGGNGHGSHDRHSGSGHEKEDSIIFLSKNDLESLECSGREAIEAEQQHLDHHHHQQQQQHHHHHSLGDRSARSYDGQGREVSNQQPHSLPALSASGGFSEKMKVFTPNGGVAGGKKTSSTSRWFKGLGRSVTGGGGHQGNGPVSADDEWDKRTSLDRYKDMSKLIQERFGTLAVSSRAHSDILGGYDDAGASLTPMSATGTLVSLNPAASSADMTSSGGYGSDTLVSGGSGGGNVGMQKSRSLQHIEHQQQQQQQLQQHMARGQKGRNRPDLVTNLSGSVDGDTINTFDPDDADRLSELEGDTLIFPLRHSSHQQSFMTQKLYNEFHVKTKQHSKSSSSIQQLLHLASGGHGGQGKALSKQRASGRQQRSNGNEVILSFDDLRYMNSEEAEEAHQERPVRNSVNDASRRMRQAENRMSAPLPAPPKVLEDDLPYSSVRDSIMIHDGPQVADDGESVPTESIYAEICADHGPTMVSGSIGGEGHSSPTATTSSGCSTGSTGSSSNSSNSNGNRMVSSLTGNQHTVTISTGGALPLRSSEKRFVSIRINVPPCDSIDAGPVSLNPAGGATVTVRGGTSSSNSSNSSRCSSTVSSPIEDNIYNTIK</sequence>
<feature type="region of interest" description="Disordered" evidence="1">
    <location>
        <begin position="1141"/>
        <end position="1167"/>
    </location>
</feature>
<evidence type="ECO:0000313" key="4">
    <source>
        <dbReference type="Proteomes" id="UP000000673"/>
    </source>
</evidence>
<feature type="compositionally biased region" description="Low complexity" evidence="1">
    <location>
        <begin position="1043"/>
        <end position="1052"/>
    </location>
</feature>
<reference evidence="2" key="3">
    <citation type="journal article" date="2013" name="Nucleic Acids Res.">
        <title>The genome of Anopheles darlingi, the main neotropical malaria vector.</title>
        <authorList>
            <person name="Marinotti O."/>
            <person name="Cerqueira G.C."/>
            <person name="de Almeida L.G."/>
            <person name="Ferro M.I."/>
            <person name="Loreto E.L."/>
            <person name="Zaha A."/>
            <person name="Teixeira S.M."/>
            <person name="Wespiser A.R."/>
            <person name="Almeida E Silva A."/>
            <person name="Schlindwein A.D."/>
            <person name="Pacheco A.C."/>
            <person name="Silva A.L."/>
            <person name="Graveley B.R."/>
            <person name="Walenz B.P."/>
            <person name="Lima Bde A."/>
            <person name="Ribeiro C.A."/>
            <person name="Nunes-Silva C.G."/>
            <person name="de Carvalho C.R."/>
            <person name="Soares C.M."/>
            <person name="de Menezes C.B."/>
            <person name="Matiolli C."/>
            <person name="Caffrey D."/>
            <person name="Araujo D.A."/>
            <person name="de Oliveira D.M."/>
            <person name="Golenbock D."/>
            <person name="Grisard E.C."/>
            <person name="Fantinatti-Garboggini F."/>
            <person name="de Carvalho F.M."/>
            <person name="Barcellos F.G."/>
            <person name="Prosdocimi F."/>
            <person name="May G."/>
            <person name="Azevedo Junior G.M."/>
            <person name="Guimaraes G.M."/>
            <person name="Goldman G.H."/>
            <person name="Padilha I.Q."/>
            <person name="Batista Jda S."/>
            <person name="Ferro J.A."/>
            <person name="Ribeiro J.M."/>
            <person name="Fietto J.L."/>
            <person name="Dabbas K.M."/>
            <person name="Cerdeira L."/>
            <person name="Agnez-Lima L.F."/>
            <person name="Brocchi M."/>
            <person name="de Carvalho M.O."/>
            <person name="Teixeira Mde M."/>
            <person name="Diniz Maia Mde M."/>
            <person name="Goldman M.H."/>
            <person name="Cruz Schneider M.P."/>
            <person name="Felipe M.S."/>
            <person name="Hungria M."/>
            <person name="Nicolas M.F."/>
            <person name="Pereira M."/>
            <person name="Montes M.A."/>
            <person name="Cantao M.E."/>
            <person name="Vincentz M."/>
            <person name="Rafael M.S."/>
            <person name="Silverman N."/>
            <person name="Stoco P.H."/>
            <person name="Souza R.C."/>
            <person name="Vicentini R."/>
            <person name="Gazzinelli R.T."/>
            <person name="Neves Rde O."/>
            <person name="Silva R."/>
            <person name="Astolfi-Filho S."/>
            <person name="Maciel T.E."/>
            <person name="Urmenyi T.P."/>
            <person name="Tadei W.P."/>
            <person name="Camargo E.P."/>
            <person name="de Vasconcelos A.T."/>
        </authorList>
    </citation>
    <scope>NUCLEOTIDE SEQUENCE</scope>
</reference>
<dbReference type="OMA" id="RINVPPC"/>
<dbReference type="STRING" id="43151.W5JA07"/>
<feature type="region of interest" description="Disordered" evidence="1">
    <location>
        <begin position="1267"/>
        <end position="1310"/>
    </location>
</feature>
<proteinExistence type="predicted"/>
<dbReference type="EMBL" id="ADMH02001723">
    <property type="protein sequence ID" value="ETN61292.1"/>
    <property type="molecule type" value="Genomic_DNA"/>
</dbReference>
<feature type="region of interest" description="Disordered" evidence="1">
    <location>
        <begin position="735"/>
        <end position="814"/>
    </location>
</feature>
<dbReference type="VEuPathDB" id="VectorBase:ADAC007046"/>
<dbReference type="Proteomes" id="UP000000673">
    <property type="component" value="Unassembled WGS sequence"/>
</dbReference>
<feature type="region of interest" description="Disordered" evidence="1">
    <location>
        <begin position="923"/>
        <end position="942"/>
    </location>
</feature>
<dbReference type="GO" id="GO:0016592">
    <property type="term" value="C:mediator complex"/>
    <property type="evidence" value="ECO:0007669"/>
    <property type="project" value="TreeGrafter"/>
</dbReference>
<evidence type="ECO:0000256" key="1">
    <source>
        <dbReference type="SAM" id="MobiDB-lite"/>
    </source>
</evidence>
<dbReference type="EnsemblMetazoa" id="ADAC007046-RA">
    <property type="protein sequence ID" value="ADAC007046-PA"/>
    <property type="gene ID" value="ADAC007046"/>
</dbReference>
<dbReference type="VEuPathDB" id="VectorBase:ADAR2_011459"/>
<reference evidence="2 4" key="1">
    <citation type="journal article" date="2010" name="BMC Genomics">
        <title>Combination of measures distinguishes pre-miRNAs from other stem-loops in the genome of the newly sequenced Anopheles darlingi.</title>
        <authorList>
            <person name="Mendes N.D."/>
            <person name="Freitas A.T."/>
            <person name="Vasconcelos A.T."/>
            <person name="Sagot M.F."/>
        </authorList>
    </citation>
    <scope>NUCLEOTIDE SEQUENCE</scope>
</reference>
<dbReference type="PANTHER" id="PTHR46007:SF12">
    <property type="entry name" value="C2H2-TYPE DOMAIN-CONTAINING PROTEIN-RELATED"/>
    <property type="match status" value="1"/>
</dbReference>
<feature type="compositionally biased region" description="Polar residues" evidence="1">
    <location>
        <begin position="1155"/>
        <end position="1167"/>
    </location>
</feature>
<reference evidence="3" key="4">
    <citation type="submission" date="2015-06" db="UniProtKB">
        <authorList>
            <consortium name="EnsemblMetazoa"/>
        </authorList>
    </citation>
    <scope>IDENTIFICATION</scope>
</reference>
<protein>
    <submittedName>
        <fullName evidence="2 3">Uncharacterized protein</fullName>
    </submittedName>
</protein>
<feature type="region of interest" description="Disordered" evidence="1">
    <location>
        <begin position="497"/>
        <end position="520"/>
    </location>
</feature>
<reference evidence="2" key="2">
    <citation type="submission" date="2010-05" db="EMBL/GenBank/DDBJ databases">
        <authorList>
            <person name="Almeida L.G."/>
            <person name="Nicolas M.F."/>
            <person name="Souza R.C."/>
            <person name="Vasconcelos A.T.R."/>
        </authorList>
    </citation>
    <scope>NUCLEOTIDE SEQUENCE</scope>
</reference>
<dbReference type="eggNOG" id="ENOG502S1XY">
    <property type="taxonomic scope" value="Eukaryota"/>
</dbReference>
<feature type="compositionally biased region" description="Basic and acidic residues" evidence="1">
    <location>
        <begin position="801"/>
        <end position="814"/>
    </location>
</feature>
<feature type="compositionally biased region" description="Basic residues" evidence="1">
    <location>
        <begin position="844"/>
        <end position="858"/>
    </location>
</feature>
<dbReference type="GO" id="GO:0045944">
    <property type="term" value="P:positive regulation of transcription by RNA polymerase II"/>
    <property type="evidence" value="ECO:0007669"/>
    <property type="project" value="TreeGrafter"/>
</dbReference>
<feature type="region of interest" description="Disordered" evidence="1">
    <location>
        <begin position="1359"/>
        <end position="1385"/>
    </location>
</feature>
<dbReference type="InterPro" id="IPR051647">
    <property type="entry name" value="Mediator_comp_sub12"/>
</dbReference>
<feature type="region of interest" description="Disordered" evidence="1">
    <location>
        <begin position="1182"/>
        <end position="1222"/>
    </location>
</feature>
<feature type="region of interest" description="Disordered" evidence="1">
    <location>
        <begin position="840"/>
        <end position="889"/>
    </location>
</feature>
<gene>
    <name evidence="2" type="ORF">AND_007046</name>
</gene>
<name>W5JA07_ANODA</name>
<feature type="region of interest" description="Disordered" evidence="1">
    <location>
        <begin position="241"/>
        <end position="270"/>
    </location>
</feature>
<feature type="compositionally biased region" description="Low complexity" evidence="1">
    <location>
        <begin position="567"/>
        <end position="585"/>
    </location>
</feature>
<dbReference type="GO" id="GO:0003713">
    <property type="term" value="F:transcription coactivator activity"/>
    <property type="evidence" value="ECO:0007669"/>
    <property type="project" value="TreeGrafter"/>
</dbReference>
<accession>W5JA07</accession>
<keyword evidence="4" id="KW-1185">Reference proteome</keyword>
<feature type="compositionally biased region" description="Low complexity" evidence="1">
    <location>
        <begin position="1278"/>
        <end position="1310"/>
    </location>
</feature>
<feature type="compositionally biased region" description="Low complexity" evidence="1">
    <location>
        <begin position="741"/>
        <end position="765"/>
    </location>
</feature>
<feature type="compositionally biased region" description="Gly residues" evidence="1">
    <location>
        <begin position="246"/>
        <end position="256"/>
    </location>
</feature>